<organism evidence="10 11">
    <name type="scientific">Apiospora aurea</name>
    <dbReference type="NCBI Taxonomy" id="335848"/>
    <lineage>
        <taxon>Eukaryota</taxon>
        <taxon>Fungi</taxon>
        <taxon>Dikarya</taxon>
        <taxon>Ascomycota</taxon>
        <taxon>Pezizomycotina</taxon>
        <taxon>Sordariomycetes</taxon>
        <taxon>Xylariomycetidae</taxon>
        <taxon>Amphisphaeriales</taxon>
        <taxon>Apiosporaceae</taxon>
        <taxon>Apiospora</taxon>
    </lineage>
</organism>
<dbReference type="InterPro" id="IPR000675">
    <property type="entry name" value="Cutinase/axe"/>
</dbReference>
<dbReference type="EC" id="3.1.1.74" evidence="8"/>
<comment type="catalytic activity">
    <reaction evidence="8">
        <text>cutin + H2O = cutin monomers.</text>
        <dbReference type="EC" id="3.1.1.74"/>
    </reaction>
</comment>
<dbReference type="Proteomes" id="UP001391051">
    <property type="component" value="Unassembled WGS sequence"/>
</dbReference>
<feature type="signal peptide" evidence="8">
    <location>
        <begin position="1"/>
        <end position="24"/>
    </location>
</feature>
<evidence type="ECO:0000256" key="3">
    <source>
        <dbReference type="ARBA" id="ARBA00022487"/>
    </source>
</evidence>
<comment type="function">
    <text evidence="8">Catalyzes the hydrolysis of complex carboxylic polyesters found in the cell wall of plants. Degrades cutin, a macromolecule that forms the structure of the plant cuticle.</text>
</comment>
<sequence length="351" mass="35731">MLSSALTFSGAAAALLSASALAQAAAVVPPTPAGGSQLHARQSTGTGKCTDVHVFLAKGNNEPYPGRQGKLVNAICEGYESCDYEDVVMQNMLPDPYCDSVHEGGENTVKQVVAYNKKCPDTKLVLSGYSQGSHALGDGLSGGGGVFFNGCVEKSVEPLDPKSPAGKAVAAILTFGDTRHTANQPWNHESGAKSNGLFPRPGDQLDRLNAFADRYRDYCVDTDSICSGADPKGPGAMAHLTYFENFTDEAAKWVKEKLGDDVKKGDPSKTTPPVASTDASSASASASASASSGTALSSLPTSTATDSTTTGGAAQGSPDESDKPDSGAGMTLAPLGLCTLAVAAGVAIVMG</sequence>
<keyword evidence="3 8" id="KW-0719">Serine esterase</keyword>
<evidence type="ECO:0000256" key="8">
    <source>
        <dbReference type="RuleBase" id="RU361263"/>
    </source>
</evidence>
<dbReference type="Gene3D" id="3.40.50.1820">
    <property type="entry name" value="alpha/beta hydrolase"/>
    <property type="match status" value="1"/>
</dbReference>
<dbReference type="EMBL" id="JAQQWE010000004">
    <property type="protein sequence ID" value="KAK7956367.1"/>
    <property type="molecule type" value="Genomic_DNA"/>
</dbReference>
<dbReference type="PANTHER" id="PTHR33630">
    <property type="entry name" value="CUTINASE RV1984C-RELATED-RELATED"/>
    <property type="match status" value="1"/>
</dbReference>
<dbReference type="InterPro" id="IPR043580">
    <property type="entry name" value="CUTINASE_1"/>
</dbReference>
<keyword evidence="7" id="KW-1015">Disulfide bond</keyword>
<dbReference type="InterPro" id="IPR029058">
    <property type="entry name" value="AB_hydrolase_fold"/>
</dbReference>
<name>A0ABR1QIT3_9PEZI</name>
<evidence type="ECO:0000256" key="4">
    <source>
        <dbReference type="ARBA" id="ARBA00022525"/>
    </source>
</evidence>
<evidence type="ECO:0000313" key="10">
    <source>
        <dbReference type="EMBL" id="KAK7956367.1"/>
    </source>
</evidence>
<protein>
    <recommendedName>
        <fullName evidence="8">Cutinase</fullName>
        <ecNumber evidence="8">3.1.1.74</ecNumber>
    </recommendedName>
</protein>
<evidence type="ECO:0000256" key="6">
    <source>
        <dbReference type="ARBA" id="ARBA00022801"/>
    </source>
</evidence>
<dbReference type="PANTHER" id="PTHR33630:SF13">
    <property type="entry name" value="ACETYLXYLAN ESTERASE"/>
    <property type="match status" value="1"/>
</dbReference>
<dbReference type="SUPFAM" id="SSF53474">
    <property type="entry name" value="alpha/beta-Hydrolases"/>
    <property type="match status" value="1"/>
</dbReference>
<dbReference type="GeneID" id="92074873"/>
<evidence type="ECO:0000256" key="9">
    <source>
        <dbReference type="SAM" id="MobiDB-lite"/>
    </source>
</evidence>
<keyword evidence="11" id="KW-1185">Reference proteome</keyword>
<dbReference type="PROSITE" id="PS00155">
    <property type="entry name" value="CUTINASE_1"/>
    <property type="match status" value="1"/>
</dbReference>
<keyword evidence="6 8" id="KW-0378">Hydrolase</keyword>
<feature type="region of interest" description="Disordered" evidence="9">
    <location>
        <begin position="260"/>
        <end position="328"/>
    </location>
</feature>
<keyword evidence="4 8" id="KW-0964">Secreted</keyword>
<feature type="compositionally biased region" description="Low complexity" evidence="9">
    <location>
        <begin position="271"/>
        <end position="318"/>
    </location>
</feature>
<proteinExistence type="inferred from homology"/>
<dbReference type="SMART" id="SM01110">
    <property type="entry name" value="Cutinase"/>
    <property type="match status" value="1"/>
</dbReference>
<evidence type="ECO:0000256" key="1">
    <source>
        <dbReference type="ARBA" id="ARBA00004613"/>
    </source>
</evidence>
<evidence type="ECO:0000313" key="11">
    <source>
        <dbReference type="Proteomes" id="UP001391051"/>
    </source>
</evidence>
<dbReference type="RefSeq" id="XP_066701673.1">
    <property type="nucleotide sequence ID" value="XM_066841811.1"/>
</dbReference>
<keyword evidence="5 8" id="KW-0732">Signal</keyword>
<evidence type="ECO:0000256" key="2">
    <source>
        <dbReference type="ARBA" id="ARBA00007534"/>
    </source>
</evidence>
<comment type="similarity">
    <text evidence="2 8">Belongs to the cutinase family.</text>
</comment>
<dbReference type="Pfam" id="PF01083">
    <property type="entry name" value="Cutinase"/>
    <property type="match status" value="1"/>
</dbReference>
<evidence type="ECO:0000256" key="7">
    <source>
        <dbReference type="ARBA" id="ARBA00023157"/>
    </source>
</evidence>
<evidence type="ECO:0000256" key="5">
    <source>
        <dbReference type="ARBA" id="ARBA00022729"/>
    </source>
</evidence>
<reference evidence="10 11" key="1">
    <citation type="submission" date="2023-01" db="EMBL/GenBank/DDBJ databases">
        <title>Analysis of 21 Apiospora genomes using comparative genomics revels a genus with tremendous synthesis potential of carbohydrate active enzymes and secondary metabolites.</title>
        <authorList>
            <person name="Sorensen T."/>
        </authorList>
    </citation>
    <scope>NUCLEOTIDE SEQUENCE [LARGE SCALE GENOMIC DNA]</scope>
    <source>
        <strain evidence="10 11">CBS 24483</strain>
    </source>
</reference>
<comment type="caution">
    <text evidence="10">The sequence shown here is derived from an EMBL/GenBank/DDBJ whole genome shotgun (WGS) entry which is preliminary data.</text>
</comment>
<gene>
    <name evidence="10" type="ORF">PG986_005589</name>
</gene>
<comment type="subcellular location">
    <subcellularLocation>
        <location evidence="1 8">Secreted</location>
    </subcellularLocation>
</comment>
<accession>A0ABR1QIT3</accession>
<feature type="chain" id="PRO_5045001187" description="Cutinase" evidence="8">
    <location>
        <begin position="25"/>
        <end position="351"/>
    </location>
</feature>